<keyword evidence="6" id="KW-0808">Transferase</keyword>
<evidence type="ECO:0000256" key="3">
    <source>
        <dbReference type="ARBA" id="ARBA00022475"/>
    </source>
</evidence>
<keyword evidence="7" id="KW-0448">Lipopolysaccharide biosynthesis</keyword>
<dbReference type="InterPro" id="IPR011908">
    <property type="entry name" value="LipoPS_heptosylTferase-I"/>
</dbReference>
<evidence type="ECO:0000256" key="10">
    <source>
        <dbReference type="ARBA" id="ARBA00044041"/>
    </source>
</evidence>
<evidence type="ECO:0000256" key="1">
    <source>
        <dbReference type="ARBA" id="ARBA00004515"/>
    </source>
</evidence>
<keyword evidence="8" id="KW-0472">Membrane</keyword>
<dbReference type="PANTHER" id="PTHR30160:SF19">
    <property type="entry name" value="LIPOPOLYSACCHARIDE HEPTOSYLTRANSFERASE 1"/>
    <property type="match status" value="1"/>
</dbReference>
<comment type="subcellular location">
    <subcellularLocation>
        <location evidence="1">Cell inner membrane</location>
        <topology evidence="1">Peripheral membrane protein</topology>
        <orientation evidence="1">Cytoplasmic side</orientation>
    </subcellularLocation>
</comment>
<evidence type="ECO:0000256" key="8">
    <source>
        <dbReference type="ARBA" id="ARBA00023136"/>
    </source>
</evidence>
<reference evidence="14 15" key="1">
    <citation type="submission" date="2020-05" db="EMBL/GenBank/DDBJ databases">
        <title>Ramlibacter rhizophilus sp. nov., isolated from rhizosphere soil of national flower Mugunghwa from South Korea.</title>
        <authorList>
            <person name="Zheng-Fei Y."/>
            <person name="Huan T."/>
        </authorList>
    </citation>
    <scope>NUCLEOTIDE SEQUENCE [LARGE SCALE GENOMIC DNA]</scope>
    <source>
        <strain evidence="14 15">H242</strain>
    </source>
</reference>
<gene>
    <name evidence="14" type="primary">waaC</name>
    <name evidence="14" type="ORF">HK414_08400</name>
</gene>
<evidence type="ECO:0000256" key="12">
    <source>
        <dbReference type="ARBA" id="ARBA00044330"/>
    </source>
</evidence>
<keyword evidence="4" id="KW-0997">Cell inner membrane</keyword>
<evidence type="ECO:0000256" key="6">
    <source>
        <dbReference type="ARBA" id="ARBA00022679"/>
    </source>
</evidence>
<evidence type="ECO:0000256" key="2">
    <source>
        <dbReference type="ARBA" id="ARBA00004713"/>
    </source>
</evidence>
<evidence type="ECO:0000313" key="15">
    <source>
        <dbReference type="Proteomes" id="UP000500826"/>
    </source>
</evidence>
<dbReference type="EC" id="2.4.99.23" evidence="10"/>
<dbReference type="NCBIfam" id="TIGR02193">
    <property type="entry name" value="heptsyl_trn_I"/>
    <property type="match status" value="1"/>
</dbReference>
<evidence type="ECO:0000256" key="9">
    <source>
        <dbReference type="ARBA" id="ARBA00043995"/>
    </source>
</evidence>
<protein>
    <recommendedName>
        <fullName evidence="11">Lipopolysaccharide heptosyltransferase 1</fullName>
        <ecNumber evidence="10">2.4.99.23</ecNumber>
    </recommendedName>
    <alternativeName>
        <fullName evidence="12">ADP-heptose:lipopolysaccharide heptosyltransferase I</fullName>
    </alternativeName>
</protein>
<comment type="catalytic activity">
    <reaction evidence="13">
        <text>an alpha-Kdo-(2-&gt;4)-alpha-Kdo-(2-&gt;6)-lipid A + ADP-L-glycero-beta-D-manno-heptose = an L-alpha-D-Hep-(1-&gt;5)-[alpha-Kdo-(2-&gt;4)]-alpha-Kdo-(2-&gt;6)-lipid A + ADP + H(+)</text>
        <dbReference type="Rhea" id="RHEA:74067"/>
        <dbReference type="ChEBI" id="CHEBI:15378"/>
        <dbReference type="ChEBI" id="CHEBI:61506"/>
        <dbReference type="ChEBI" id="CHEBI:176431"/>
        <dbReference type="ChEBI" id="CHEBI:193068"/>
        <dbReference type="ChEBI" id="CHEBI:456216"/>
        <dbReference type="EC" id="2.4.99.23"/>
    </reaction>
</comment>
<evidence type="ECO:0000256" key="11">
    <source>
        <dbReference type="ARBA" id="ARBA00044190"/>
    </source>
</evidence>
<reference evidence="14 15" key="2">
    <citation type="submission" date="2020-05" db="EMBL/GenBank/DDBJ databases">
        <authorList>
            <person name="Khan S.A."/>
            <person name="Jeon C.O."/>
            <person name="Chun B.H."/>
        </authorList>
    </citation>
    <scope>NUCLEOTIDE SEQUENCE [LARGE SCALE GENOMIC DNA]</scope>
    <source>
        <strain evidence="14 15">H242</strain>
    </source>
</reference>
<evidence type="ECO:0000256" key="7">
    <source>
        <dbReference type="ARBA" id="ARBA00022985"/>
    </source>
</evidence>
<dbReference type="PANTHER" id="PTHR30160">
    <property type="entry name" value="TETRAACYLDISACCHARIDE 4'-KINASE-RELATED"/>
    <property type="match status" value="1"/>
</dbReference>
<dbReference type="CDD" id="cd03789">
    <property type="entry name" value="GT9_LPS_heptosyltransferase"/>
    <property type="match status" value="1"/>
</dbReference>
<dbReference type="SUPFAM" id="SSF53756">
    <property type="entry name" value="UDP-Glycosyltransferase/glycogen phosphorylase"/>
    <property type="match status" value="1"/>
</dbReference>
<dbReference type="EMBL" id="CP053418">
    <property type="protein sequence ID" value="QJW83967.1"/>
    <property type="molecule type" value="Genomic_DNA"/>
</dbReference>
<organism evidence="14 15">
    <name type="scientific">Ramlibacter terrae</name>
    <dbReference type="NCBI Taxonomy" id="2732511"/>
    <lineage>
        <taxon>Bacteria</taxon>
        <taxon>Pseudomonadati</taxon>
        <taxon>Pseudomonadota</taxon>
        <taxon>Betaproteobacteria</taxon>
        <taxon>Burkholderiales</taxon>
        <taxon>Comamonadaceae</taxon>
        <taxon>Ramlibacter</taxon>
    </lineage>
</organism>
<keyword evidence="5" id="KW-0328">Glycosyltransferase</keyword>
<evidence type="ECO:0000256" key="4">
    <source>
        <dbReference type="ARBA" id="ARBA00022519"/>
    </source>
</evidence>
<dbReference type="InterPro" id="IPR051199">
    <property type="entry name" value="LPS_LOS_Heptosyltrfase"/>
</dbReference>
<keyword evidence="3" id="KW-1003">Cell membrane</keyword>
<comment type="pathway">
    <text evidence="2">Bacterial outer membrane biogenesis; LPS core biosynthesis.</text>
</comment>
<keyword evidence="15" id="KW-1185">Reference proteome</keyword>
<evidence type="ECO:0000256" key="13">
    <source>
        <dbReference type="ARBA" id="ARBA00049201"/>
    </source>
</evidence>
<comment type="similarity">
    <text evidence="9">Belongs to the glycosyltransferase 9 family.</text>
</comment>
<sequence length="296" mass="32469">MEEAFADLLRTTPGIERVIPVAQRRWRKARFSAASRSEWRAAREQLRQQPYDAVIDFRGLVKSAWVARQARLAPGGFSATFGNKSELCGYEWPVRFLLQRAVPMPTRIHAVARTRLLAARALGYDAPGFIESPPTYPWTLRAAAVPPQVVLAHGTTRADNEWPAAARAEFGRRLAAEGFELLVPQAGDSEERFARQLAADIGPQARVLPRMRLAELLEVMRGTSALVGVDSGIAHMAVALNLPVVEIFSQPRAWRAGPVGRPHQCAVGGDAAPSVAEVASAWQACWQQRPQRAIAS</sequence>
<accession>A0ABX6P1N4</accession>
<dbReference type="Proteomes" id="UP000500826">
    <property type="component" value="Chromosome"/>
</dbReference>
<dbReference type="Gene3D" id="3.40.50.2000">
    <property type="entry name" value="Glycogen Phosphorylase B"/>
    <property type="match status" value="2"/>
</dbReference>
<evidence type="ECO:0000256" key="5">
    <source>
        <dbReference type="ARBA" id="ARBA00022676"/>
    </source>
</evidence>
<dbReference type="InterPro" id="IPR002201">
    <property type="entry name" value="Glyco_trans_9"/>
</dbReference>
<evidence type="ECO:0000313" key="14">
    <source>
        <dbReference type="EMBL" id="QJW83967.1"/>
    </source>
</evidence>
<proteinExistence type="inferred from homology"/>
<dbReference type="Pfam" id="PF01075">
    <property type="entry name" value="Glyco_transf_9"/>
    <property type="match status" value="1"/>
</dbReference>
<name>A0ABX6P1N4_9BURK</name>